<evidence type="ECO:0000259" key="2">
    <source>
        <dbReference type="Pfam" id="PF01051"/>
    </source>
</evidence>
<name>A0A6I3S3F5_9BURK</name>
<accession>A0A6I3S3F5</accession>
<dbReference type="Pfam" id="PF01051">
    <property type="entry name" value="Rep3_N"/>
    <property type="match status" value="1"/>
</dbReference>
<dbReference type="GO" id="GO:0003887">
    <property type="term" value="F:DNA-directed DNA polymerase activity"/>
    <property type="evidence" value="ECO:0007669"/>
    <property type="project" value="InterPro"/>
</dbReference>
<feature type="domain" description="Initiator Rep protein WH1" evidence="2">
    <location>
        <begin position="16"/>
        <end position="132"/>
    </location>
</feature>
<dbReference type="Proteomes" id="UP000462362">
    <property type="component" value="Unassembled WGS sequence"/>
</dbReference>
<organism evidence="3 4">
    <name type="scientific">Parasutterella excrementihominis</name>
    <dbReference type="NCBI Taxonomy" id="487175"/>
    <lineage>
        <taxon>Bacteria</taxon>
        <taxon>Pseudomonadati</taxon>
        <taxon>Pseudomonadota</taxon>
        <taxon>Betaproteobacteria</taxon>
        <taxon>Burkholderiales</taxon>
        <taxon>Sutterellaceae</taxon>
        <taxon>Parasutterella</taxon>
    </lineage>
</organism>
<evidence type="ECO:0000313" key="4">
    <source>
        <dbReference type="Proteomes" id="UP000462362"/>
    </source>
</evidence>
<proteinExistence type="inferred from homology"/>
<dbReference type="AlphaFoldDB" id="A0A6I3S3F5"/>
<sequence>MVKKNTSGIALYKEDLKQSIEELTDLQKKMLSLTISDLVPEQLKLDKIYPVSVDSFPEFRSQSAEEAYETLIESAQSLFDKFVMIRGGIEAQTEDEIEFYRWLSQLRYSDKTYSVGLIFSNMVKLYLTDIQDILKNKTEPAVQKELDLFG</sequence>
<evidence type="ECO:0000313" key="3">
    <source>
        <dbReference type="EMBL" id="MTU43754.1"/>
    </source>
</evidence>
<dbReference type="InterPro" id="IPR000525">
    <property type="entry name" value="Initiator_Rep_WH1"/>
</dbReference>
<dbReference type="Gene3D" id="1.10.10.10">
    <property type="entry name" value="Winged helix-like DNA-binding domain superfamily/Winged helix DNA-binding domain"/>
    <property type="match status" value="1"/>
</dbReference>
<dbReference type="EMBL" id="WNCL01000028">
    <property type="protein sequence ID" value="MTU43754.1"/>
    <property type="molecule type" value="Genomic_DNA"/>
</dbReference>
<evidence type="ECO:0000256" key="1">
    <source>
        <dbReference type="ARBA" id="ARBA00038283"/>
    </source>
</evidence>
<comment type="similarity">
    <text evidence="1">Belongs to the initiator RepB protein family.</text>
</comment>
<dbReference type="SUPFAM" id="SSF46785">
    <property type="entry name" value="Winged helix' DNA-binding domain"/>
    <property type="match status" value="1"/>
</dbReference>
<dbReference type="InterPro" id="IPR036390">
    <property type="entry name" value="WH_DNA-bd_sf"/>
</dbReference>
<dbReference type="RefSeq" id="WP_149879635.1">
    <property type="nucleotide sequence ID" value="NZ_CATXDL010000051.1"/>
</dbReference>
<protein>
    <submittedName>
        <fullName evidence="3">RepB family plasmid replication initiator protein</fullName>
    </submittedName>
</protein>
<comment type="caution">
    <text evidence="3">The sequence shown here is derived from an EMBL/GenBank/DDBJ whole genome shotgun (WGS) entry which is preliminary data.</text>
</comment>
<dbReference type="GO" id="GO:0006270">
    <property type="term" value="P:DNA replication initiation"/>
    <property type="evidence" value="ECO:0007669"/>
    <property type="project" value="InterPro"/>
</dbReference>
<reference evidence="3 4" key="1">
    <citation type="journal article" date="2019" name="Nat. Med.">
        <title>A library of human gut bacterial isolates paired with longitudinal multiomics data enables mechanistic microbiome research.</title>
        <authorList>
            <person name="Poyet M."/>
            <person name="Groussin M."/>
            <person name="Gibbons S.M."/>
            <person name="Avila-Pacheco J."/>
            <person name="Jiang X."/>
            <person name="Kearney S.M."/>
            <person name="Perrotta A.R."/>
            <person name="Berdy B."/>
            <person name="Zhao S."/>
            <person name="Lieberman T.D."/>
            <person name="Swanson P.K."/>
            <person name="Smith M."/>
            <person name="Roesemann S."/>
            <person name="Alexander J.E."/>
            <person name="Rich S.A."/>
            <person name="Livny J."/>
            <person name="Vlamakis H."/>
            <person name="Clish C."/>
            <person name="Bullock K."/>
            <person name="Deik A."/>
            <person name="Scott J."/>
            <person name="Pierce K.A."/>
            <person name="Xavier R.J."/>
            <person name="Alm E.J."/>
        </authorList>
    </citation>
    <scope>NUCLEOTIDE SEQUENCE [LARGE SCALE GENOMIC DNA]</scope>
    <source>
        <strain evidence="3 4">BIOML-A2</strain>
    </source>
</reference>
<dbReference type="InterPro" id="IPR036388">
    <property type="entry name" value="WH-like_DNA-bd_sf"/>
</dbReference>
<gene>
    <name evidence="3" type="ORF">GMD42_09010</name>
</gene>